<evidence type="ECO:0000313" key="2">
    <source>
        <dbReference type="Proteomes" id="UP000286931"/>
    </source>
</evidence>
<evidence type="ECO:0000313" key="1">
    <source>
        <dbReference type="EMBL" id="GCE01167.1"/>
    </source>
</evidence>
<dbReference type="OrthoDB" id="4350344at2"/>
<comment type="caution">
    <text evidence="1">The sequence shown here is derived from an EMBL/GenBank/DDBJ whole genome shotgun (WGS) entry which is preliminary data.</text>
</comment>
<keyword evidence="2" id="KW-1185">Reference proteome</keyword>
<protein>
    <submittedName>
        <fullName evidence="1">Uncharacterized protein</fullName>
    </submittedName>
</protein>
<dbReference type="Proteomes" id="UP000286931">
    <property type="component" value="Unassembled WGS sequence"/>
</dbReference>
<gene>
    <name evidence="1" type="ORF">EHYA_08927</name>
</gene>
<dbReference type="AlphaFoldDB" id="A0A401Z2T6"/>
<proteinExistence type="predicted"/>
<accession>A0A401Z2T6</accession>
<organism evidence="1 2">
    <name type="scientific">Embleya hyalina</name>
    <dbReference type="NCBI Taxonomy" id="516124"/>
    <lineage>
        <taxon>Bacteria</taxon>
        <taxon>Bacillati</taxon>
        <taxon>Actinomycetota</taxon>
        <taxon>Actinomycetes</taxon>
        <taxon>Kitasatosporales</taxon>
        <taxon>Streptomycetaceae</taxon>
        <taxon>Embleya</taxon>
    </lineage>
</organism>
<dbReference type="EMBL" id="BIFH01000046">
    <property type="protein sequence ID" value="GCE01167.1"/>
    <property type="molecule type" value="Genomic_DNA"/>
</dbReference>
<name>A0A401Z2T6_9ACTN</name>
<reference evidence="1 2" key="1">
    <citation type="submission" date="2018-12" db="EMBL/GenBank/DDBJ databases">
        <title>Draft genome sequence of Embleya hyalina NBRC 13850T.</title>
        <authorList>
            <person name="Komaki H."/>
            <person name="Hosoyama A."/>
            <person name="Kimura A."/>
            <person name="Ichikawa N."/>
            <person name="Tamura T."/>
        </authorList>
    </citation>
    <scope>NUCLEOTIDE SEQUENCE [LARGE SCALE GENOMIC DNA]</scope>
    <source>
        <strain evidence="1 2">NBRC 13850</strain>
    </source>
</reference>
<dbReference type="RefSeq" id="WP_126642822.1">
    <property type="nucleotide sequence ID" value="NZ_BIFH01000046.1"/>
</dbReference>
<sequence>MGFNGDIVVVRGARPLSEFAPHVDTAAHPARTMWESPDGWTATHVRHDDDPFAFERPWVAALAAKADSPVLVCWVFETHVVHVQGVSEAGEWEAWLNPGEAAAHLAMSRLELEAARTGDDVFDRDGDLLRPARYAELRDEVAEVLNRARPKVAAAAVRWARAAGRPTTRPAIEGVLARNQGESGLRVFGLLADRLGVGPC</sequence>